<comment type="caution">
    <text evidence="1">The sequence shown here is derived from an EMBL/GenBank/DDBJ whole genome shotgun (WGS) entry which is preliminary data.</text>
</comment>
<evidence type="ECO:0000313" key="2">
    <source>
        <dbReference type="Proteomes" id="UP001145021"/>
    </source>
</evidence>
<evidence type="ECO:0000313" key="1">
    <source>
        <dbReference type="EMBL" id="KAJ1646093.1"/>
    </source>
</evidence>
<gene>
    <name evidence="1" type="ORF">LPJ64_002373</name>
</gene>
<organism evidence="1 2">
    <name type="scientific">Coemansia asiatica</name>
    <dbReference type="NCBI Taxonomy" id="1052880"/>
    <lineage>
        <taxon>Eukaryota</taxon>
        <taxon>Fungi</taxon>
        <taxon>Fungi incertae sedis</taxon>
        <taxon>Zoopagomycota</taxon>
        <taxon>Kickxellomycotina</taxon>
        <taxon>Kickxellomycetes</taxon>
        <taxon>Kickxellales</taxon>
        <taxon>Kickxellaceae</taxon>
        <taxon>Coemansia</taxon>
    </lineage>
</organism>
<protein>
    <submittedName>
        <fullName evidence="1">Uncharacterized protein</fullName>
    </submittedName>
</protein>
<keyword evidence="2" id="KW-1185">Reference proteome</keyword>
<name>A0A9W7XNS4_9FUNG</name>
<dbReference type="AlphaFoldDB" id="A0A9W7XNS4"/>
<proteinExistence type="predicted"/>
<accession>A0A9W7XNS4</accession>
<dbReference type="Proteomes" id="UP001145021">
    <property type="component" value="Unassembled WGS sequence"/>
</dbReference>
<dbReference type="EMBL" id="JANBOH010000075">
    <property type="protein sequence ID" value="KAJ1646093.1"/>
    <property type="molecule type" value="Genomic_DNA"/>
</dbReference>
<sequence length="118" mass="12778">MGADSVIPEFLMSQGLSAQSSRSWRSSDKRRNGIRLFTPEKIGSVDAAYPDAHPCSDTFEHSRKKDSEVVPVDNDLSALTVSKTGIIRVDEGQGMESPIGNVIAELLSILKGEAFVVE</sequence>
<reference evidence="1" key="1">
    <citation type="submission" date="2022-07" db="EMBL/GenBank/DDBJ databases">
        <title>Phylogenomic reconstructions and comparative analyses of Kickxellomycotina fungi.</title>
        <authorList>
            <person name="Reynolds N.K."/>
            <person name="Stajich J.E."/>
            <person name="Barry K."/>
            <person name="Grigoriev I.V."/>
            <person name="Crous P."/>
            <person name="Smith M.E."/>
        </authorList>
    </citation>
    <scope>NUCLEOTIDE SEQUENCE</scope>
    <source>
        <strain evidence="1">NBRC 105413</strain>
    </source>
</reference>